<protein>
    <submittedName>
        <fullName evidence="1">Uncharacterized protein</fullName>
    </submittedName>
</protein>
<dbReference type="AlphaFoldDB" id="A0A2N9ARZ5"/>
<evidence type="ECO:0000313" key="2">
    <source>
        <dbReference type="Proteomes" id="UP000233769"/>
    </source>
</evidence>
<organism evidence="1 2">
    <name type="scientific">Methylorubrum extorquens</name>
    <name type="common">Methylobacterium dichloromethanicum</name>
    <name type="synonym">Methylobacterium extorquens</name>
    <dbReference type="NCBI Taxonomy" id="408"/>
    <lineage>
        <taxon>Bacteria</taxon>
        <taxon>Pseudomonadati</taxon>
        <taxon>Pseudomonadota</taxon>
        <taxon>Alphaproteobacteria</taxon>
        <taxon>Hyphomicrobiales</taxon>
        <taxon>Methylobacteriaceae</taxon>
        <taxon>Methylorubrum</taxon>
    </lineage>
</organism>
<reference evidence="2" key="1">
    <citation type="submission" date="2017-10" db="EMBL/GenBank/DDBJ databases">
        <authorList>
            <person name="Regsiter A."/>
            <person name="William W."/>
        </authorList>
    </citation>
    <scope>NUCLEOTIDE SEQUENCE [LARGE SCALE GENOMIC DNA]</scope>
</reference>
<dbReference type="Proteomes" id="UP000233769">
    <property type="component" value="Chromosome tk0001"/>
</dbReference>
<gene>
    <name evidence="1" type="ORF">TK0001_3481</name>
</gene>
<name>A0A2N9ARZ5_METEX</name>
<sequence length="79" mass="8487">MPSAIPVMPPSPRRRWPVSPSPIRWCAVPPSGPAAGCCPKSGCTNSSMPMDTGETEAHVREEWREAAALPMEADGLRET</sequence>
<proteinExistence type="predicted"/>
<dbReference type="EMBL" id="LT962688">
    <property type="protein sequence ID" value="SOR30083.1"/>
    <property type="molecule type" value="Genomic_DNA"/>
</dbReference>
<evidence type="ECO:0000313" key="1">
    <source>
        <dbReference type="EMBL" id="SOR30083.1"/>
    </source>
</evidence>
<accession>A0A2N9ARZ5</accession>